<dbReference type="AlphaFoldDB" id="A0A917RYB8"/>
<dbReference type="Proteomes" id="UP000654670">
    <property type="component" value="Unassembled WGS sequence"/>
</dbReference>
<organism evidence="2 3">
    <name type="scientific">Sporolactobacillus putidus</name>
    <dbReference type="NCBI Taxonomy" id="492735"/>
    <lineage>
        <taxon>Bacteria</taxon>
        <taxon>Bacillati</taxon>
        <taxon>Bacillota</taxon>
        <taxon>Bacilli</taxon>
        <taxon>Bacillales</taxon>
        <taxon>Sporolactobacillaceae</taxon>
        <taxon>Sporolactobacillus</taxon>
    </lineage>
</organism>
<dbReference type="InterPro" id="IPR016979">
    <property type="entry name" value="DUF2129"/>
</dbReference>
<dbReference type="Pfam" id="PF09902">
    <property type="entry name" value="DUF2129"/>
    <property type="match status" value="1"/>
</dbReference>
<comment type="caution">
    <text evidence="2">The sequence shown here is derived from an EMBL/GenBank/DDBJ whole genome shotgun (WGS) entry which is preliminary data.</text>
</comment>
<keyword evidence="3" id="KW-1185">Reference proteome</keyword>
<gene>
    <name evidence="2" type="ORF">GCM10007968_06200</name>
</gene>
<reference evidence="2" key="2">
    <citation type="submission" date="2020-09" db="EMBL/GenBank/DDBJ databases">
        <authorList>
            <person name="Sun Q."/>
            <person name="Ohkuma M."/>
        </authorList>
    </citation>
    <scope>NUCLEOTIDE SEQUENCE</scope>
    <source>
        <strain evidence="2">JCM 15325</strain>
    </source>
</reference>
<evidence type="ECO:0000256" key="1">
    <source>
        <dbReference type="ARBA" id="ARBA00022490"/>
    </source>
</evidence>
<keyword evidence="1" id="KW-0963">Cytoplasm</keyword>
<sequence>MPFQKRDGLVVWLYNLKYLRVLRRYGYVHYVSKKMKYAILYCNGETTEFVVSQLARMKFVKSIEQSHLQEVRTTYEKGKTKREEKDEIYNY</sequence>
<evidence type="ECO:0000313" key="3">
    <source>
        <dbReference type="Proteomes" id="UP000654670"/>
    </source>
</evidence>
<reference evidence="2" key="1">
    <citation type="journal article" date="2014" name="Int. J. Syst. Evol. Microbiol.">
        <title>Complete genome sequence of Corynebacterium casei LMG S-19264T (=DSM 44701T), isolated from a smear-ripened cheese.</title>
        <authorList>
            <consortium name="US DOE Joint Genome Institute (JGI-PGF)"/>
            <person name="Walter F."/>
            <person name="Albersmeier A."/>
            <person name="Kalinowski J."/>
            <person name="Ruckert C."/>
        </authorList>
    </citation>
    <scope>NUCLEOTIDE SEQUENCE</scope>
    <source>
        <strain evidence="2">JCM 15325</strain>
    </source>
</reference>
<protein>
    <submittedName>
        <fullName evidence="2">UPF0298 protein</fullName>
    </submittedName>
</protein>
<accession>A0A917RYB8</accession>
<dbReference type="EMBL" id="BMOK01000002">
    <property type="protein sequence ID" value="GGL44914.1"/>
    <property type="molecule type" value="Genomic_DNA"/>
</dbReference>
<evidence type="ECO:0000313" key="2">
    <source>
        <dbReference type="EMBL" id="GGL44914.1"/>
    </source>
</evidence>
<dbReference type="PIRSF" id="PIRSF031653">
    <property type="entry name" value="UCP031653"/>
    <property type="match status" value="1"/>
</dbReference>
<name>A0A917RYB8_9BACL</name>
<proteinExistence type="predicted"/>
<dbReference type="RefSeq" id="WP_188801615.1">
    <property type="nucleotide sequence ID" value="NZ_BMOK01000002.1"/>
</dbReference>